<name>A0ABD3F6S4_9STRA</name>
<proteinExistence type="predicted"/>
<dbReference type="Proteomes" id="UP001632037">
    <property type="component" value="Unassembled WGS sequence"/>
</dbReference>
<evidence type="ECO:0000259" key="4">
    <source>
        <dbReference type="Pfam" id="PF12656"/>
    </source>
</evidence>
<feature type="compositionally biased region" description="Basic residues" evidence="3">
    <location>
        <begin position="325"/>
        <end position="339"/>
    </location>
</feature>
<dbReference type="Pfam" id="PF12656">
    <property type="entry name" value="G-patch_2"/>
    <property type="match status" value="1"/>
</dbReference>
<dbReference type="PANTHER" id="PTHR15818:SF2">
    <property type="entry name" value="G-PATCH DOMAIN AND KOW MOTIFS-CONTAINING PROTEIN"/>
    <property type="match status" value="1"/>
</dbReference>
<dbReference type="GO" id="GO:0005634">
    <property type="term" value="C:nucleus"/>
    <property type="evidence" value="ECO:0007669"/>
    <property type="project" value="UniProtKB-SubCell"/>
</dbReference>
<feature type="domain" description="Spp2/MOS2 G-patch" evidence="4">
    <location>
        <begin position="181"/>
        <end position="229"/>
    </location>
</feature>
<reference evidence="5 6" key="1">
    <citation type="submission" date="2024-09" db="EMBL/GenBank/DDBJ databases">
        <title>Genome sequencing and assembly of Phytophthora oleae, isolate VK10A, causative agent of rot of olive drupes.</title>
        <authorList>
            <person name="Conti Taguali S."/>
            <person name="Riolo M."/>
            <person name="La Spada F."/>
            <person name="Cacciola S.O."/>
            <person name="Dionisio G."/>
        </authorList>
    </citation>
    <scope>NUCLEOTIDE SEQUENCE [LARGE SCALE GENOMIC DNA]</scope>
    <source>
        <strain evidence="5 6">VK10A</strain>
    </source>
</reference>
<evidence type="ECO:0000256" key="3">
    <source>
        <dbReference type="SAM" id="MobiDB-lite"/>
    </source>
</evidence>
<gene>
    <name evidence="5" type="ORF">V7S43_013431</name>
</gene>
<comment type="caution">
    <text evidence="5">The sequence shown here is derived from an EMBL/GenBank/DDBJ whole genome shotgun (WGS) entry which is preliminary data.</text>
</comment>
<sequence>MKLGGFALKKGKKKALGASAGFSSAAPAAPQVPEKVFVTDFDPNAPAALTEDGQKPLVIPLLETNTWTEDLNKEPNKGTIVVEIGTSADEQAAAEIIAETQAGKTQGDDPRKRGLVIPISDTREQKRVELFHDDDKRPKSDQKKKPILQQNVVPGLDELQDVTDKYRHDVALRPEAPDVHSDVYDSVPVEAFGAALLRGMGWKGGVDPDDVGVAPQPRHKLLGLGATKRPKMPGEDKKKRKKRKEDKEQDQDRRSGLNSDEPRKEDKDSHRRRKTRSPDGDSRRRSRSRSERRKRSRSRSQERHRERDRGQDRRDRGRHRDRDRRSRSRSRSDRHSRRR</sequence>
<feature type="compositionally biased region" description="Basic and acidic residues" evidence="3">
    <location>
        <begin position="245"/>
        <end position="269"/>
    </location>
</feature>
<evidence type="ECO:0000256" key="2">
    <source>
        <dbReference type="ARBA" id="ARBA00023242"/>
    </source>
</evidence>
<comment type="subcellular location">
    <subcellularLocation>
        <location evidence="1">Nucleus</location>
    </subcellularLocation>
</comment>
<dbReference type="InterPro" id="IPR045166">
    <property type="entry name" value="Spp2-like"/>
</dbReference>
<feature type="region of interest" description="Disordered" evidence="3">
    <location>
        <begin position="200"/>
        <end position="339"/>
    </location>
</feature>
<dbReference type="AlphaFoldDB" id="A0ABD3F6S4"/>
<evidence type="ECO:0000313" key="5">
    <source>
        <dbReference type="EMBL" id="KAL3661672.1"/>
    </source>
</evidence>
<dbReference type="PANTHER" id="PTHR15818">
    <property type="entry name" value="G PATCH AND KOW-CONTAINING"/>
    <property type="match status" value="1"/>
</dbReference>
<dbReference type="InterPro" id="IPR026822">
    <property type="entry name" value="Spp2/MOS2_G-patch"/>
</dbReference>
<organism evidence="5 6">
    <name type="scientific">Phytophthora oleae</name>
    <dbReference type="NCBI Taxonomy" id="2107226"/>
    <lineage>
        <taxon>Eukaryota</taxon>
        <taxon>Sar</taxon>
        <taxon>Stramenopiles</taxon>
        <taxon>Oomycota</taxon>
        <taxon>Peronosporomycetes</taxon>
        <taxon>Peronosporales</taxon>
        <taxon>Peronosporaceae</taxon>
        <taxon>Phytophthora</taxon>
    </lineage>
</organism>
<evidence type="ECO:0000313" key="6">
    <source>
        <dbReference type="Proteomes" id="UP001632037"/>
    </source>
</evidence>
<protein>
    <recommendedName>
        <fullName evidence="4">Spp2/MOS2 G-patch domain-containing protein</fullName>
    </recommendedName>
</protein>
<keyword evidence="6" id="KW-1185">Reference proteome</keyword>
<feature type="compositionally biased region" description="Basic residues" evidence="3">
    <location>
        <begin position="284"/>
        <end position="298"/>
    </location>
</feature>
<evidence type="ECO:0000256" key="1">
    <source>
        <dbReference type="ARBA" id="ARBA00004123"/>
    </source>
</evidence>
<dbReference type="EMBL" id="JBIMZQ010000035">
    <property type="protein sequence ID" value="KAL3661672.1"/>
    <property type="molecule type" value="Genomic_DNA"/>
</dbReference>
<keyword evidence="2" id="KW-0539">Nucleus</keyword>
<accession>A0ABD3F6S4</accession>
<feature type="compositionally biased region" description="Basic and acidic residues" evidence="3">
    <location>
        <begin position="299"/>
        <end position="324"/>
    </location>
</feature>